<evidence type="ECO:0000313" key="1">
    <source>
        <dbReference type="EMBL" id="GLL13667.1"/>
    </source>
</evidence>
<accession>A0A9W6L4T9</accession>
<dbReference type="Proteomes" id="UP001143463">
    <property type="component" value="Unassembled WGS sequence"/>
</dbReference>
<reference evidence="1" key="1">
    <citation type="journal article" date="2014" name="Int. J. Syst. Evol. Microbiol.">
        <title>Complete genome sequence of Corynebacterium casei LMG S-19264T (=DSM 44701T), isolated from a smear-ripened cheese.</title>
        <authorList>
            <consortium name="US DOE Joint Genome Institute (JGI-PGF)"/>
            <person name="Walter F."/>
            <person name="Albersmeier A."/>
            <person name="Kalinowski J."/>
            <person name="Ruckert C."/>
        </authorList>
    </citation>
    <scope>NUCLEOTIDE SEQUENCE</scope>
    <source>
        <strain evidence="1">VKM Ac-1069</strain>
    </source>
</reference>
<comment type="caution">
    <text evidence="1">The sequence shown here is derived from an EMBL/GenBank/DDBJ whole genome shotgun (WGS) entry which is preliminary data.</text>
</comment>
<dbReference type="EMBL" id="BSFQ01000023">
    <property type="protein sequence ID" value="GLL13667.1"/>
    <property type="molecule type" value="Genomic_DNA"/>
</dbReference>
<dbReference type="Gene3D" id="3.30.530.20">
    <property type="match status" value="1"/>
</dbReference>
<sequence>MSDVTQMEARRVVHAPAARVFAVLADPGRHSAIDGSGMLRGTESGPITATGQVFAMNMHIDGLGDYRSLNTVTEFEPDAVVGWAPRLDPDCGEVAEKLAGITTGGHTYTYRLREAGDDTEVTETYDWSGVTDPKFEAFCPMVSPEQLAGTLEKLAGAVEAR</sequence>
<name>A0A9W6L4T9_9PSEU</name>
<dbReference type="RefSeq" id="WP_037049659.1">
    <property type="nucleotide sequence ID" value="NZ_BAAAUZ010000040.1"/>
</dbReference>
<gene>
    <name evidence="1" type="ORF">GCM10017577_48110</name>
</gene>
<dbReference type="InterPro" id="IPR023393">
    <property type="entry name" value="START-like_dom_sf"/>
</dbReference>
<organism evidence="1 2">
    <name type="scientific">Pseudonocardia halophobica</name>
    <dbReference type="NCBI Taxonomy" id="29401"/>
    <lineage>
        <taxon>Bacteria</taxon>
        <taxon>Bacillati</taxon>
        <taxon>Actinomycetota</taxon>
        <taxon>Actinomycetes</taxon>
        <taxon>Pseudonocardiales</taxon>
        <taxon>Pseudonocardiaceae</taxon>
        <taxon>Pseudonocardia</taxon>
    </lineage>
</organism>
<dbReference type="AlphaFoldDB" id="A0A9W6L4T9"/>
<evidence type="ECO:0000313" key="2">
    <source>
        <dbReference type="Proteomes" id="UP001143463"/>
    </source>
</evidence>
<reference evidence="1" key="2">
    <citation type="submission" date="2023-01" db="EMBL/GenBank/DDBJ databases">
        <authorList>
            <person name="Sun Q."/>
            <person name="Evtushenko L."/>
        </authorList>
    </citation>
    <scope>NUCLEOTIDE SEQUENCE</scope>
    <source>
        <strain evidence="1">VKM Ac-1069</strain>
    </source>
</reference>
<dbReference type="SUPFAM" id="SSF55961">
    <property type="entry name" value="Bet v1-like"/>
    <property type="match status" value="1"/>
</dbReference>
<proteinExistence type="predicted"/>
<keyword evidence="2" id="KW-1185">Reference proteome</keyword>
<protein>
    <submittedName>
        <fullName evidence="1">Polyketide cyclase</fullName>
    </submittedName>
</protein>